<keyword evidence="6" id="KW-0675">Receptor</keyword>
<reference evidence="9 10" key="1">
    <citation type="journal article" date="2017" name="BMC Biol.">
        <title>Genomic innovations, transcriptional plasticity and gene loss underlying the evolution and divergence of two highly polyphagous and invasive Helicoverpa pest species.</title>
        <authorList>
            <person name="Pearce S.L."/>
            <person name="Clarke D.F."/>
            <person name="East P.D."/>
            <person name="Elfekih S."/>
            <person name="Gordon K.H."/>
            <person name="Jermiin L.S."/>
            <person name="McGaughran A."/>
            <person name="Oakeshott J.G."/>
            <person name="Papanikolaou A."/>
            <person name="Perera O.P."/>
            <person name="Rane R.V."/>
            <person name="Richards S."/>
            <person name="Tay W.T."/>
            <person name="Walsh T.K."/>
            <person name="Anderson A."/>
            <person name="Anderson C.J."/>
            <person name="Asgari S."/>
            <person name="Board P.G."/>
            <person name="Bretschneider A."/>
            <person name="Campbell P.M."/>
            <person name="Chertemps T."/>
            <person name="Christeller J.T."/>
            <person name="Coppin C.W."/>
            <person name="Downes S.J."/>
            <person name="Duan G."/>
            <person name="Farnsworth C.A."/>
            <person name="Good R.T."/>
            <person name="Han L.B."/>
            <person name="Han Y.C."/>
            <person name="Hatje K."/>
            <person name="Horne I."/>
            <person name="Huang Y.P."/>
            <person name="Hughes D.S."/>
            <person name="Jacquin-Joly E."/>
            <person name="James W."/>
            <person name="Jhangiani S."/>
            <person name="Kollmar M."/>
            <person name="Kuwar S.S."/>
            <person name="Li S."/>
            <person name="Liu N.Y."/>
            <person name="Maibeche M.T."/>
            <person name="Miller J.R."/>
            <person name="Montagne N."/>
            <person name="Perry T."/>
            <person name="Qu J."/>
            <person name="Song S.V."/>
            <person name="Sutton G.G."/>
            <person name="Vogel H."/>
            <person name="Walenz B.P."/>
            <person name="Xu W."/>
            <person name="Zhang H.J."/>
            <person name="Zou Z."/>
            <person name="Batterham P."/>
            <person name="Edwards O.R."/>
            <person name="Feyereisen R."/>
            <person name="Gibbs R.A."/>
            <person name="Heckel D.G."/>
            <person name="McGrath A."/>
            <person name="Robin C."/>
            <person name="Scherer S.E."/>
            <person name="Worley K.C."/>
            <person name="Wu Y.D."/>
        </authorList>
    </citation>
    <scope>NUCLEOTIDE SEQUENCE [LARGE SCALE GENOMIC DNA]</scope>
    <source>
        <strain evidence="9">Harm_GR_Male_#8</strain>
        <tissue evidence="9">Whole organism</tissue>
    </source>
</reference>
<feature type="domain" description="GDNF/GAS1" evidence="8">
    <location>
        <begin position="6"/>
        <end position="85"/>
    </location>
</feature>
<dbReference type="InterPro" id="IPR037193">
    <property type="entry name" value="GDNF_alpha"/>
</dbReference>
<evidence type="ECO:0000256" key="7">
    <source>
        <dbReference type="ARBA" id="ARBA00023180"/>
    </source>
</evidence>
<dbReference type="PANTHER" id="PTHR10269">
    <property type="entry name" value="GDNF RECEPTOR ALPHA"/>
    <property type="match status" value="1"/>
</dbReference>
<evidence type="ECO:0000256" key="6">
    <source>
        <dbReference type="ARBA" id="ARBA00023170"/>
    </source>
</evidence>
<dbReference type="AlphaFoldDB" id="A0A2W1B931"/>
<sequence length="493" mass="54878">MAILNCLLARQLCFEDASCSAILEIIPRVCGSELVACSTVTVTKCQAALRTLQAFPFFKPTCLCREPNVDPECNSFRDFLFDHPCVFVMKKEKDPYPVETLPTCTYALSVCHNEKACSVLFDRFKNACKARDGECRMEDREACREAWAGLRLSPLFGCICPNTHMKKRCDRIFAVVNHNPCVVKLMSDGRIANRNGTGVSSWIGGMSITHDGNLIAPDKIMTHIHRYASPHYNPHGHHYHRWNHEPGGSEDPLYATKTVYGPGYIDENQRIGKENGKSGDEKVALQSTCHVALDACIKDSECVTSLTPVLQKCHTSDCDREGCMAALRGFYRKSGVHWNTEIAFCLCKKTDNREDSCMNAQERLHPSCAQRPAVGSPLPACHTLAHACREEPECRIRLENYEQWCAVDAVTQGCAGSPAACRAAVVAVLGTQLRAACACRGTDFAQLYDCLGWQRLLWLNPCVVESQSDYHMKTYGPLLTTTPFDNGIRYITV</sequence>
<feature type="domain" description="GDNF/GAS1" evidence="8">
    <location>
        <begin position="289"/>
        <end position="368"/>
    </location>
</feature>
<comment type="subcellular location">
    <subcellularLocation>
        <location evidence="1">Cell membrane</location>
    </subcellularLocation>
</comment>
<evidence type="ECO:0000256" key="4">
    <source>
        <dbReference type="ARBA" id="ARBA00022729"/>
    </source>
</evidence>
<dbReference type="SUPFAM" id="SSF110035">
    <property type="entry name" value="GDNF receptor-like"/>
    <property type="match status" value="4"/>
</dbReference>
<dbReference type="OrthoDB" id="6374728at2759"/>
<dbReference type="Pfam" id="PF02351">
    <property type="entry name" value="GDNF"/>
    <property type="match status" value="4"/>
</dbReference>
<dbReference type="PANTHER" id="PTHR10269:SF12">
    <property type="entry name" value="GLIAL CELL LINE-DERIVED NEUROTROPHIC FAMILY RECEPTOR-LIKE, ISOFORM E"/>
    <property type="match status" value="1"/>
</dbReference>
<accession>A0A2W1B931</accession>
<keyword evidence="10" id="KW-1185">Reference proteome</keyword>
<dbReference type="GO" id="GO:0007399">
    <property type="term" value="P:nervous system development"/>
    <property type="evidence" value="ECO:0007669"/>
    <property type="project" value="TreeGrafter"/>
</dbReference>
<dbReference type="GO" id="GO:0007169">
    <property type="term" value="P:cell surface receptor protein tyrosine kinase signaling pathway"/>
    <property type="evidence" value="ECO:0007669"/>
    <property type="project" value="UniProtKB-ARBA"/>
</dbReference>
<evidence type="ECO:0000313" key="10">
    <source>
        <dbReference type="Proteomes" id="UP000249218"/>
    </source>
</evidence>
<gene>
    <name evidence="9" type="primary">HaOG214593</name>
    <name evidence="9" type="ORF">B5X24_HaOG214593</name>
</gene>
<dbReference type="Proteomes" id="UP000249218">
    <property type="component" value="Unassembled WGS sequence"/>
</dbReference>
<evidence type="ECO:0000256" key="3">
    <source>
        <dbReference type="ARBA" id="ARBA00022475"/>
    </source>
</evidence>
<dbReference type="InterPro" id="IPR016017">
    <property type="entry name" value="GDNF/GAS1"/>
</dbReference>
<organism evidence="9 10">
    <name type="scientific">Helicoverpa armigera</name>
    <name type="common">Cotton bollworm</name>
    <name type="synonym">Heliothis armigera</name>
    <dbReference type="NCBI Taxonomy" id="29058"/>
    <lineage>
        <taxon>Eukaryota</taxon>
        <taxon>Metazoa</taxon>
        <taxon>Ecdysozoa</taxon>
        <taxon>Arthropoda</taxon>
        <taxon>Hexapoda</taxon>
        <taxon>Insecta</taxon>
        <taxon>Pterygota</taxon>
        <taxon>Neoptera</taxon>
        <taxon>Endopterygota</taxon>
        <taxon>Lepidoptera</taxon>
        <taxon>Glossata</taxon>
        <taxon>Ditrysia</taxon>
        <taxon>Noctuoidea</taxon>
        <taxon>Noctuidae</taxon>
        <taxon>Heliothinae</taxon>
        <taxon>Helicoverpa</taxon>
    </lineage>
</organism>
<proteinExistence type="inferred from homology"/>
<dbReference type="EMBL" id="KZ150419">
    <property type="protein sequence ID" value="PZC70935.1"/>
    <property type="molecule type" value="Genomic_DNA"/>
</dbReference>
<dbReference type="GO" id="GO:0043235">
    <property type="term" value="C:receptor complex"/>
    <property type="evidence" value="ECO:0007669"/>
    <property type="project" value="TreeGrafter"/>
</dbReference>
<feature type="domain" description="GDNF/GAS1" evidence="8">
    <location>
        <begin position="104"/>
        <end position="181"/>
    </location>
</feature>
<dbReference type="GO" id="GO:0038023">
    <property type="term" value="F:signaling receptor activity"/>
    <property type="evidence" value="ECO:0007669"/>
    <property type="project" value="InterPro"/>
</dbReference>
<keyword evidence="7" id="KW-0325">Glycoprotein</keyword>
<name>A0A2W1B931_HELAM</name>
<evidence type="ECO:0000259" key="8">
    <source>
        <dbReference type="SMART" id="SM00907"/>
    </source>
</evidence>
<dbReference type="InterPro" id="IPR003438">
    <property type="entry name" value="GDNF_rcpt"/>
</dbReference>
<keyword evidence="4" id="KW-0732">Signal</keyword>
<feature type="non-terminal residue" evidence="9">
    <location>
        <position position="493"/>
    </location>
</feature>
<dbReference type="GO" id="GO:0009897">
    <property type="term" value="C:external side of plasma membrane"/>
    <property type="evidence" value="ECO:0007669"/>
    <property type="project" value="TreeGrafter"/>
</dbReference>
<comment type="similarity">
    <text evidence="2">Belongs to the GDNFR family.</text>
</comment>
<keyword evidence="5" id="KW-0472">Membrane</keyword>
<dbReference type="SMART" id="SM00907">
    <property type="entry name" value="GDNF"/>
    <property type="match status" value="4"/>
</dbReference>
<keyword evidence="3" id="KW-1003">Cell membrane</keyword>
<evidence type="ECO:0000256" key="1">
    <source>
        <dbReference type="ARBA" id="ARBA00004236"/>
    </source>
</evidence>
<feature type="domain" description="GDNF/GAS1" evidence="8">
    <location>
        <begin position="381"/>
        <end position="462"/>
    </location>
</feature>
<evidence type="ECO:0000256" key="5">
    <source>
        <dbReference type="ARBA" id="ARBA00023136"/>
    </source>
</evidence>
<evidence type="ECO:0000313" key="9">
    <source>
        <dbReference type="EMBL" id="PZC70935.1"/>
    </source>
</evidence>
<evidence type="ECO:0000256" key="2">
    <source>
        <dbReference type="ARBA" id="ARBA00005961"/>
    </source>
</evidence>
<protein>
    <recommendedName>
        <fullName evidence="8">GDNF/GAS1 domain-containing protein</fullName>
    </recommendedName>
</protein>